<feature type="transmembrane region" description="Helical" evidence="1">
    <location>
        <begin position="6"/>
        <end position="27"/>
    </location>
</feature>
<proteinExistence type="predicted"/>
<evidence type="ECO:0000313" key="2">
    <source>
        <dbReference type="EMBL" id="SHF25926.1"/>
    </source>
</evidence>
<dbReference type="EMBL" id="FQUX01000003">
    <property type="protein sequence ID" value="SHF25926.1"/>
    <property type="molecule type" value="Genomic_DNA"/>
</dbReference>
<evidence type="ECO:0000313" key="3">
    <source>
        <dbReference type="Proteomes" id="UP000184406"/>
    </source>
</evidence>
<organism evidence="2 3">
    <name type="scientific">Arenibacter palladensis</name>
    <dbReference type="NCBI Taxonomy" id="237373"/>
    <lineage>
        <taxon>Bacteria</taxon>
        <taxon>Pseudomonadati</taxon>
        <taxon>Bacteroidota</taxon>
        <taxon>Flavobacteriia</taxon>
        <taxon>Flavobacteriales</taxon>
        <taxon>Flavobacteriaceae</taxon>
        <taxon>Arenibacter</taxon>
    </lineage>
</organism>
<sequence>MDDHIIPILMFDIPGLILLIGGINGLIKNSIIKKNGIKTIATIIDRKLYAEKDLEYGDRTSTYPVVQFRDTNGNTIIQELDQGDGSYMVGQRLSIIYLKRNREYEIVTNSKLFLVRFPLRMLIIGLIILSVIGYFIAIN</sequence>
<protein>
    <recommendedName>
        <fullName evidence="4">DUF3592 domain-containing protein</fullName>
    </recommendedName>
</protein>
<feature type="transmembrane region" description="Helical" evidence="1">
    <location>
        <begin position="119"/>
        <end position="138"/>
    </location>
</feature>
<dbReference type="AlphaFoldDB" id="A0A1M5A7E3"/>
<evidence type="ECO:0000256" key="1">
    <source>
        <dbReference type="SAM" id="Phobius"/>
    </source>
</evidence>
<dbReference type="Proteomes" id="UP000184406">
    <property type="component" value="Unassembled WGS sequence"/>
</dbReference>
<accession>A0A1M5A7E3</accession>
<evidence type="ECO:0008006" key="4">
    <source>
        <dbReference type="Google" id="ProtNLM"/>
    </source>
</evidence>
<gene>
    <name evidence="2" type="ORF">SAMN03080594_103115</name>
</gene>
<name>A0A1M5A7E3_9FLAO</name>
<keyword evidence="3" id="KW-1185">Reference proteome</keyword>
<dbReference type="RefSeq" id="WP_072861743.1">
    <property type="nucleotide sequence ID" value="NZ_FQUX01000003.1"/>
</dbReference>
<keyword evidence="1" id="KW-0812">Transmembrane</keyword>
<reference evidence="3" key="1">
    <citation type="submission" date="2016-11" db="EMBL/GenBank/DDBJ databases">
        <authorList>
            <person name="Varghese N."/>
            <person name="Submissions S."/>
        </authorList>
    </citation>
    <scope>NUCLEOTIDE SEQUENCE [LARGE SCALE GENOMIC DNA]</scope>
    <source>
        <strain evidence="3">DSM 17539</strain>
    </source>
</reference>
<dbReference type="OrthoDB" id="1446197at2"/>
<keyword evidence="1" id="KW-0472">Membrane</keyword>
<keyword evidence="1" id="KW-1133">Transmembrane helix</keyword>